<sequence length="72" mass="8311">MKAEPLQQRRNRRKNPQKQELRRDEKHKRWLVKHVFRALALASPRGLALENDCADDAAIDGANPTARPQISE</sequence>
<gene>
    <name evidence="2" type="ORF">HPBE_LOCUS26135</name>
</gene>
<organism evidence="3 4">
    <name type="scientific">Heligmosomoides polygyrus</name>
    <name type="common">Parasitic roundworm</name>
    <dbReference type="NCBI Taxonomy" id="6339"/>
    <lineage>
        <taxon>Eukaryota</taxon>
        <taxon>Metazoa</taxon>
        <taxon>Ecdysozoa</taxon>
        <taxon>Nematoda</taxon>
        <taxon>Chromadorea</taxon>
        <taxon>Rhabditida</taxon>
        <taxon>Rhabditina</taxon>
        <taxon>Rhabditomorpha</taxon>
        <taxon>Strongyloidea</taxon>
        <taxon>Heligmosomidae</taxon>
        <taxon>Heligmosomoides</taxon>
    </lineage>
</organism>
<dbReference type="Proteomes" id="UP000050761">
    <property type="component" value="Unassembled WGS sequence"/>
</dbReference>
<evidence type="ECO:0000256" key="1">
    <source>
        <dbReference type="SAM" id="MobiDB-lite"/>
    </source>
</evidence>
<feature type="region of interest" description="Disordered" evidence="1">
    <location>
        <begin position="1"/>
        <end position="26"/>
    </location>
</feature>
<evidence type="ECO:0000313" key="3">
    <source>
        <dbReference type="Proteomes" id="UP000050761"/>
    </source>
</evidence>
<accession>A0A183GTW6</accession>
<reference evidence="4" key="2">
    <citation type="submission" date="2019-09" db="UniProtKB">
        <authorList>
            <consortium name="WormBaseParasite"/>
        </authorList>
    </citation>
    <scope>IDENTIFICATION</scope>
</reference>
<reference evidence="2 3" key="1">
    <citation type="submission" date="2018-11" db="EMBL/GenBank/DDBJ databases">
        <authorList>
            <consortium name="Pathogen Informatics"/>
        </authorList>
    </citation>
    <scope>NUCLEOTIDE SEQUENCE [LARGE SCALE GENOMIC DNA]</scope>
</reference>
<dbReference type="WBParaSite" id="HPBE_0002613601-mRNA-1">
    <property type="protein sequence ID" value="HPBE_0002613601-mRNA-1"/>
    <property type="gene ID" value="HPBE_0002613601"/>
</dbReference>
<evidence type="ECO:0000313" key="4">
    <source>
        <dbReference type="WBParaSite" id="HPBE_0002613601-mRNA-1"/>
    </source>
</evidence>
<protein>
    <submittedName>
        <fullName evidence="4">Transposase</fullName>
    </submittedName>
</protein>
<evidence type="ECO:0000313" key="2">
    <source>
        <dbReference type="EMBL" id="VDP55860.1"/>
    </source>
</evidence>
<keyword evidence="3" id="KW-1185">Reference proteome</keyword>
<dbReference type="AlphaFoldDB" id="A0A183GTW6"/>
<accession>A0A3P8EMW5</accession>
<name>A0A183GTW6_HELPZ</name>
<dbReference type="EMBL" id="UZAH01039252">
    <property type="protein sequence ID" value="VDP55860.1"/>
    <property type="molecule type" value="Genomic_DNA"/>
</dbReference>
<proteinExistence type="predicted"/>